<dbReference type="SUPFAM" id="SSF88713">
    <property type="entry name" value="Glycoside hydrolase/deacetylase"/>
    <property type="match status" value="1"/>
</dbReference>
<evidence type="ECO:0000259" key="5">
    <source>
        <dbReference type="PROSITE" id="PS51677"/>
    </source>
</evidence>
<dbReference type="PROSITE" id="PS51677">
    <property type="entry name" value="NODB"/>
    <property type="match status" value="1"/>
</dbReference>
<evidence type="ECO:0000256" key="1">
    <source>
        <dbReference type="ARBA" id="ARBA00022723"/>
    </source>
</evidence>
<feature type="chain" id="PRO_5006910935" evidence="4">
    <location>
        <begin position="26"/>
        <end position="332"/>
    </location>
</feature>
<dbReference type="PANTHER" id="PTHR10587">
    <property type="entry name" value="GLYCOSYL TRANSFERASE-RELATED"/>
    <property type="match status" value="1"/>
</dbReference>
<name>A0A0W0RIK7_LEGBO</name>
<dbReference type="PATRIC" id="fig|447.4.peg.2615"/>
<evidence type="ECO:0000313" key="6">
    <source>
        <dbReference type="EMBL" id="KTC70884.1"/>
    </source>
</evidence>
<feature type="region of interest" description="Disordered" evidence="3">
    <location>
        <begin position="304"/>
        <end position="323"/>
    </location>
</feature>
<dbReference type="GO" id="GO:0005975">
    <property type="term" value="P:carbohydrate metabolic process"/>
    <property type="evidence" value="ECO:0007669"/>
    <property type="project" value="InterPro"/>
</dbReference>
<dbReference type="GO" id="GO:0016810">
    <property type="term" value="F:hydrolase activity, acting on carbon-nitrogen (but not peptide) bonds"/>
    <property type="evidence" value="ECO:0007669"/>
    <property type="project" value="InterPro"/>
</dbReference>
<dbReference type="InterPro" id="IPR002509">
    <property type="entry name" value="NODB_dom"/>
</dbReference>
<keyword evidence="2" id="KW-0378">Hydrolase</keyword>
<dbReference type="AlphaFoldDB" id="A0A0W0RIK7"/>
<dbReference type="InterPro" id="IPR011330">
    <property type="entry name" value="Glyco_hydro/deAcase_b/a-brl"/>
</dbReference>
<protein>
    <submittedName>
        <fullName evidence="6">Polysaccharide deacetylase domain-containing protein</fullName>
    </submittedName>
</protein>
<dbReference type="STRING" id="447.Lboz_2461"/>
<feature type="region of interest" description="Disordered" evidence="3">
    <location>
        <begin position="36"/>
        <end position="60"/>
    </location>
</feature>
<organism evidence="6 7">
    <name type="scientific">Legionella bozemanae</name>
    <name type="common">Fluoribacter bozemanae</name>
    <dbReference type="NCBI Taxonomy" id="447"/>
    <lineage>
        <taxon>Bacteria</taxon>
        <taxon>Pseudomonadati</taxon>
        <taxon>Pseudomonadota</taxon>
        <taxon>Gammaproteobacteria</taxon>
        <taxon>Legionellales</taxon>
        <taxon>Legionellaceae</taxon>
        <taxon>Legionella</taxon>
    </lineage>
</organism>
<comment type="caution">
    <text evidence="6">The sequence shown here is derived from an EMBL/GenBank/DDBJ whole genome shotgun (WGS) entry which is preliminary data.</text>
</comment>
<gene>
    <name evidence="6" type="ORF">Lboz_2461</name>
</gene>
<evidence type="ECO:0000313" key="7">
    <source>
        <dbReference type="Proteomes" id="UP000054695"/>
    </source>
</evidence>
<dbReference type="GO" id="GO:0016020">
    <property type="term" value="C:membrane"/>
    <property type="evidence" value="ECO:0007669"/>
    <property type="project" value="TreeGrafter"/>
</dbReference>
<dbReference type="PANTHER" id="PTHR10587:SF133">
    <property type="entry name" value="CHITIN DEACETYLASE 1-RELATED"/>
    <property type="match status" value="1"/>
</dbReference>
<dbReference type="Pfam" id="PF01522">
    <property type="entry name" value="Polysacc_deac_1"/>
    <property type="match status" value="1"/>
</dbReference>
<feature type="compositionally biased region" description="Basic residues" evidence="3">
    <location>
        <begin position="308"/>
        <end position="318"/>
    </location>
</feature>
<dbReference type="RefSeq" id="WP_058460071.1">
    <property type="nucleotide sequence ID" value="NZ_CAAAIY010000005.1"/>
</dbReference>
<feature type="compositionally biased region" description="Polar residues" evidence="3">
    <location>
        <begin position="36"/>
        <end position="51"/>
    </location>
</feature>
<feature type="domain" description="NodB homology" evidence="5">
    <location>
        <begin position="68"/>
        <end position="284"/>
    </location>
</feature>
<accession>A0A0W0RIK7</accession>
<dbReference type="EMBL" id="LNXU01000032">
    <property type="protein sequence ID" value="KTC70884.1"/>
    <property type="molecule type" value="Genomic_DNA"/>
</dbReference>
<dbReference type="Proteomes" id="UP000054695">
    <property type="component" value="Unassembled WGS sequence"/>
</dbReference>
<keyword evidence="1" id="KW-0479">Metal-binding</keyword>
<proteinExistence type="predicted"/>
<dbReference type="InterPro" id="IPR050248">
    <property type="entry name" value="Polysacc_deacetylase_ArnD"/>
</dbReference>
<reference evidence="6 7" key="1">
    <citation type="submission" date="2015-11" db="EMBL/GenBank/DDBJ databases">
        <title>Genomic analysis of 38 Legionella species identifies large and diverse effector repertoires.</title>
        <authorList>
            <person name="Burstein D."/>
            <person name="Amaro F."/>
            <person name="Zusman T."/>
            <person name="Lifshitz Z."/>
            <person name="Cohen O."/>
            <person name="Gilbert J.A."/>
            <person name="Pupko T."/>
            <person name="Shuman H.A."/>
            <person name="Segal G."/>
        </authorList>
    </citation>
    <scope>NUCLEOTIDE SEQUENCE [LARGE SCALE GENOMIC DNA]</scope>
    <source>
        <strain evidence="6 7">WIGA</strain>
    </source>
</reference>
<dbReference type="GO" id="GO:0046872">
    <property type="term" value="F:metal ion binding"/>
    <property type="evidence" value="ECO:0007669"/>
    <property type="project" value="UniProtKB-KW"/>
</dbReference>
<sequence length="332" mass="38639">MKIKLIIKEISFVLMLLIVSHSANFAYGHSFSGNTANNSNGITNSKNQAQEEPNDRKKESSIKLPFKKTVSITIDDLPFVGESRNFHLNMMIDTMTKEQIPATGFIIASEVRKNNWEILHKFRDAGFGLGNHTLTHANLNKMDTEGYIQEIQEADNILLPVLTEPKYFRYPYLAMSSGQKKEDILCYLAQKNYHVAPITIDSKDFVFNQRLLSVPEIKRRAYLEELKPFYLDFIWQQTLRAEEHNQFHQNPEQAQILLIHANLLNAYVLPDIIHLYKQNGYEFVHLEEALKTFKSPVQCSRSHMLAQNKKRHQQRKRAKDRDADIETFVEWD</sequence>
<feature type="signal peptide" evidence="4">
    <location>
        <begin position="1"/>
        <end position="25"/>
    </location>
</feature>
<keyword evidence="7" id="KW-1185">Reference proteome</keyword>
<dbReference type="Gene3D" id="3.20.20.370">
    <property type="entry name" value="Glycoside hydrolase/deacetylase"/>
    <property type="match status" value="1"/>
</dbReference>
<evidence type="ECO:0000256" key="4">
    <source>
        <dbReference type="SAM" id="SignalP"/>
    </source>
</evidence>
<evidence type="ECO:0000256" key="3">
    <source>
        <dbReference type="SAM" id="MobiDB-lite"/>
    </source>
</evidence>
<keyword evidence="4" id="KW-0732">Signal</keyword>
<evidence type="ECO:0000256" key="2">
    <source>
        <dbReference type="ARBA" id="ARBA00022801"/>
    </source>
</evidence>
<dbReference type="OrthoDB" id="115239at2"/>